<evidence type="ECO:0000256" key="6">
    <source>
        <dbReference type="ARBA" id="ARBA00040755"/>
    </source>
</evidence>
<dbReference type="Gene3D" id="3.20.80.10">
    <property type="entry name" value="Regulatory factor, effector binding domain"/>
    <property type="match status" value="1"/>
</dbReference>
<evidence type="ECO:0000256" key="3">
    <source>
        <dbReference type="ARBA" id="ARBA00011245"/>
    </source>
</evidence>
<keyword evidence="8" id="KW-1185">Reference proteome</keyword>
<evidence type="ECO:0000256" key="5">
    <source>
        <dbReference type="ARBA" id="ARBA00037673"/>
    </source>
</evidence>
<dbReference type="GO" id="GO:0020037">
    <property type="term" value="F:heme binding"/>
    <property type="evidence" value="ECO:0007669"/>
    <property type="project" value="TreeGrafter"/>
</dbReference>
<dbReference type="AlphaFoldDB" id="A0A6J2Q501"/>
<keyword evidence="4" id="KW-0963">Cytoplasm</keyword>
<feature type="signal peptide" evidence="7">
    <location>
        <begin position="1"/>
        <end position="18"/>
    </location>
</feature>
<evidence type="ECO:0000313" key="8">
    <source>
        <dbReference type="Proteomes" id="UP000504630"/>
    </source>
</evidence>
<dbReference type="Pfam" id="PF04832">
    <property type="entry name" value="SOUL"/>
    <property type="match status" value="1"/>
</dbReference>
<comment type="subcellular location">
    <subcellularLocation>
        <location evidence="1">Cytoplasm</location>
    </subcellularLocation>
</comment>
<dbReference type="OrthoDB" id="6424451at2759"/>
<accession>A0A6J2Q501</accession>
<dbReference type="InParanoid" id="A0A6J2Q501"/>
<evidence type="ECO:0000256" key="1">
    <source>
        <dbReference type="ARBA" id="ARBA00004496"/>
    </source>
</evidence>
<organism evidence="8 9">
    <name type="scientific">Cottoperca gobio</name>
    <name type="common">Frogmouth</name>
    <name type="synonym">Aphritis gobio</name>
    <dbReference type="NCBI Taxonomy" id="56716"/>
    <lineage>
        <taxon>Eukaryota</taxon>
        <taxon>Metazoa</taxon>
        <taxon>Chordata</taxon>
        <taxon>Craniata</taxon>
        <taxon>Vertebrata</taxon>
        <taxon>Euteleostomi</taxon>
        <taxon>Actinopterygii</taxon>
        <taxon>Neopterygii</taxon>
        <taxon>Teleostei</taxon>
        <taxon>Neoteleostei</taxon>
        <taxon>Acanthomorphata</taxon>
        <taxon>Eupercaria</taxon>
        <taxon>Perciformes</taxon>
        <taxon>Notothenioidei</taxon>
        <taxon>Bovichtidae</taxon>
        <taxon>Cottoperca</taxon>
    </lineage>
</organism>
<protein>
    <recommendedName>
        <fullName evidence="6">Heme-binding protein 1</fullName>
    </recommendedName>
</protein>
<keyword evidence="7" id="KW-0732">Signal</keyword>
<evidence type="ECO:0000256" key="4">
    <source>
        <dbReference type="ARBA" id="ARBA00022490"/>
    </source>
</evidence>
<dbReference type="SUPFAM" id="SSF55136">
    <property type="entry name" value="Probable bacterial effector-binding domain"/>
    <property type="match status" value="1"/>
</dbReference>
<dbReference type="InterPro" id="IPR011256">
    <property type="entry name" value="Reg_factor_effector_dom_sf"/>
</dbReference>
<gene>
    <name evidence="9" type="primary">soul5</name>
</gene>
<evidence type="ECO:0000256" key="7">
    <source>
        <dbReference type="SAM" id="SignalP"/>
    </source>
</evidence>
<comment type="function">
    <text evidence="5">May bind free porphyrinogens that may be present in the cell and thus facilitate removal of these potentially toxic compound. Binds with a high affinity to one molecule of heme or porphyrins. It binds metalloporphyrins, free porphyrins and N-methylprotoporphyrin with similar affinities.</text>
</comment>
<dbReference type="GO" id="GO:0005737">
    <property type="term" value="C:cytoplasm"/>
    <property type="evidence" value="ECO:0007669"/>
    <property type="project" value="UniProtKB-SubCell"/>
</dbReference>
<comment type="similarity">
    <text evidence="2">Belongs to the HEBP family.</text>
</comment>
<dbReference type="RefSeq" id="XP_029292774.1">
    <property type="nucleotide sequence ID" value="XM_029436914.1"/>
</dbReference>
<dbReference type="PANTHER" id="PTHR11220">
    <property type="entry name" value="HEME-BINDING PROTEIN-RELATED"/>
    <property type="match status" value="1"/>
</dbReference>
<dbReference type="GeneID" id="115011703"/>
<dbReference type="InterPro" id="IPR006917">
    <property type="entry name" value="SOUL_heme-bd"/>
</dbReference>
<dbReference type="FunFam" id="3.20.80.10:FF:000003">
    <property type="entry name" value="Heme-binding protein 1"/>
    <property type="match status" value="1"/>
</dbReference>
<dbReference type="KEGG" id="cgob:115011703"/>
<evidence type="ECO:0000256" key="2">
    <source>
        <dbReference type="ARBA" id="ARBA00009817"/>
    </source>
</evidence>
<name>A0A6J2Q501_COTGO</name>
<dbReference type="CTD" id="100000079"/>
<reference evidence="9" key="1">
    <citation type="submission" date="2025-08" db="UniProtKB">
        <authorList>
            <consortium name="RefSeq"/>
        </authorList>
    </citation>
    <scope>IDENTIFICATION</scope>
</reference>
<comment type="subunit">
    <text evidence="3">Monomer.</text>
</comment>
<proteinExistence type="inferred from homology"/>
<sequence length="226" mass="25952">MIYLFGLIGFLLALTAESKVGNSSVPNFCSETEECLLFDQICKTDEYEVRHYDATKWVSTEEKSMFMEFATMKAFRRLFEYISGANENGEKIEMTAPVIIKIAEDKSPLLFWKPRIYTMSFLLPAKHQANPPKPTDTKLFITDMADMKVYVLSYGGWMLSMTEKINSNKLFSALTSVGAEFQNDYRYAVGYNSPMKMFNRHNEVWYVVEDEPVCSSSEELELSPMA</sequence>
<dbReference type="PANTHER" id="PTHR11220:SF1">
    <property type="entry name" value="HEME-BINDING PROTEIN 2"/>
    <property type="match status" value="1"/>
</dbReference>
<dbReference type="Proteomes" id="UP000504630">
    <property type="component" value="Chromosome 8"/>
</dbReference>
<feature type="chain" id="PRO_5026941353" description="Heme-binding protein 1" evidence="7">
    <location>
        <begin position="19"/>
        <end position="226"/>
    </location>
</feature>
<evidence type="ECO:0000313" key="9">
    <source>
        <dbReference type="RefSeq" id="XP_029292774.1"/>
    </source>
</evidence>